<sequence>MPQSGGTAQVCSEGTALSGQTPDAFRGECNSELTAGGNGCPSVTGASEDPTPDFLLPPLRSDGSLVTTLIAGLAMGTAIGGYRTEQESPPGPPQMTTATPRLTASEAREPLADPQGGFLGDSTGGPSGCGLSVSCFELSDGFSVFDSWMLAILCVNSCEHPSVTQRSPEESREDTLLGSALWDPCPSSAEHTYFREAGVSVVDYMFVSTNLLPLLRSFSIRRDREIALDHTLLCVGFGQAQVARHNECPVAEPRRPGPPQGLDEYGLTRAVHSMSNESHLPPGPPPTLPEGWEFASCLRGSWPRPGAYCSVPTFDSPGFVDAPNKLCSYLNIRKSPWIGLDIGAVQPSPLPAGMEQGDTIDSIFSGWFQAVCGEAGGRPPSVAPCPPPLNSESPSPPPRCVASPNDGQRRVSAGATWRAGRRFNVPRNRPPILRPLRLEVRWWATEVKKQKALLLAPGRLPVGSSRPLHLVIAETHKKYREAKTAYNRALSAYVKSEAVERERVLQAELQKSPHRIYELLRDLCKRAAARLMLSHADDGTSAAPTTRVPSPWAFAEHFAQVFRCPEGSSPRGCCSGPLPSSFSLTVPGISVSTVSQNACAPPVRGLAPLSMETPPSLQGSSAPLVPPPGFPPLSPLSDPPPQPEASGPRAPSGAWKATGRVSPFPDLEFFSQEEVKSCLRAGKKKKAAGVDGLVVENLRKWSQNLLFVASVMDVFNVCLVEGRIPSIWNRCLISPVLKPGKDPEDPASYRPIHLLGHLSKTFSLLVDQRLRKIVSLSRVQFGFQKGKGTRDALFVFNHILKKYHSPGMHCVFINLKQAFDSVGHKRLWERLKEEGVPPHWVRVVQGMYTDV</sequence>
<dbReference type="PANTHER" id="PTHR19446">
    <property type="entry name" value="REVERSE TRANSCRIPTASES"/>
    <property type="match status" value="1"/>
</dbReference>
<evidence type="ECO:0000259" key="2">
    <source>
        <dbReference type="Pfam" id="PF00078"/>
    </source>
</evidence>
<dbReference type="VEuPathDB" id="CryptoDB:Cvel_28434"/>
<evidence type="ECO:0000256" key="1">
    <source>
        <dbReference type="SAM" id="MobiDB-lite"/>
    </source>
</evidence>
<proteinExistence type="predicted"/>
<feature type="region of interest" description="Disordered" evidence="1">
    <location>
        <begin position="1"/>
        <end position="59"/>
    </location>
</feature>
<reference evidence="3" key="1">
    <citation type="submission" date="2014-11" db="EMBL/GenBank/DDBJ databases">
        <authorList>
            <person name="Otto D Thomas"/>
            <person name="Naeem Raeece"/>
        </authorList>
    </citation>
    <scope>NUCLEOTIDE SEQUENCE</scope>
</reference>
<dbReference type="AlphaFoldDB" id="A0A0G4HK19"/>
<feature type="region of interest" description="Disordered" evidence="1">
    <location>
        <begin position="609"/>
        <end position="657"/>
    </location>
</feature>
<dbReference type="EMBL" id="CDMZ01002960">
    <property type="protein sequence ID" value="CEM44580.1"/>
    <property type="molecule type" value="Genomic_DNA"/>
</dbReference>
<feature type="compositionally biased region" description="Pro residues" evidence="1">
    <location>
        <begin position="624"/>
        <end position="643"/>
    </location>
</feature>
<evidence type="ECO:0000313" key="3">
    <source>
        <dbReference type="EMBL" id="CEM44580.1"/>
    </source>
</evidence>
<gene>
    <name evidence="3" type="ORF">Cvel_28434</name>
</gene>
<feature type="region of interest" description="Disordered" evidence="1">
    <location>
        <begin position="379"/>
        <end position="408"/>
    </location>
</feature>
<accession>A0A0G4HK19</accession>
<dbReference type="InterPro" id="IPR000477">
    <property type="entry name" value="RT_dom"/>
</dbReference>
<feature type="compositionally biased region" description="Pro residues" evidence="1">
    <location>
        <begin position="381"/>
        <end position="399"/>
    </location>
</feature>
<protein>
    <recommendedName>
        <fullName evidence="2">Reverse transcriptase domain-containing protein</fullName>
    </recommendedName>
</protein>
<feature type="compositionally biased region" description="Polar residues" evidence="1">
    <location>
        <begin position="1"/>
        <end position="21"/>
    </location>
</feature>
<dbReference type="Pfam" id="PF00078">
    <property type="entry name" value="RVT_1"/>
    <property type="match status" value="1"/>
</dbReference>
<feature type="domain" description="Reverse transcriptase" evidence="2">
    <location>
        <begin position="740"/>
        <end position="842"/>
    </location>
</feature>
<name>A0A0G4HK19_9ALVE</name>
<organism evidence="3">
    <name type="scientific">Chromera velia CCMP2878</name>
    <dbReference type="NCBI Taxonomy" id="1169474"/>
    <lineage>
        <taxon>Eukaryota</taxon>
        <taxon>Sar</taxon>
        <taxon>Alveolata</taxon>
        <taxon>Colpodellida</taxon>
        <taxon>Chromeraceae</taxon>
        <taxon>Chromera</taxon>
    </lineage>
</organism>
<feature type="region of interest" description="Disordered" evidence="1">
    <location>
        <begin position="81"/>
        <end position="100"/>
    </location>
</feature>